<feature type="transmembrane region" description="Helical" evidence="6">
    <location>
        <begin position="122"/>
        <end position="142"/>
    </location>
</feature>
<organism evidence="8">
    <name type="scientific">Fonticula alba</name>
    <name type="common">Slime mold</name>
    <dbReference type="NCBI Taxonomy" id="691883"/>
    <lineage>
        <taxon>Eukaryota</taxon>
        <taxon>Rotosphaerida</taxon>
        <taxon>Fonticulaceae</taxon>
        <taxon>Fonticula</taxon>
    </lineage>
</organism>
<evidence type="ECO:0000256" key="3">
    <source>
        <dbReference type="ARBA" id="ARBA00022989"/>
    </source>
</evidence>
<keyword evidence="3 6" id="KW-1133">Transmembrane helix</keyword>
<evidence type="ECO:0000256" key="5">
    <source>
        <dbReference type="SAM" id="MobiDB-lite"/>
    </source>
</evidence>
<sequence>MLPPRAASLDDAPMAAPPPRASPFLRWDNPPAAAPPERPSAHLQDASGLGERWFSATGGGGSRLNEIFQMTTLSPGFARLPDTDPDEDGDGPVAGAEEDLFILHEDTDWNDDRRATQRTNWAWLRTSISLISLGLTILSQFLSHRIALFALVTLALGLVYAALALIRFYITLRYFEAGRFLTNSKAVATASVVTLFAMLGILVLMIVT</sequence>
<comment type="subcellular location">
    <subcellularLocation>
        <location evidence="1">Endomembrane system</location>
        <topology evidence="1">Multi-pass membrane protein</topology>
    </subcellularLocation>
</comment>
<dbReference type="InterPro" id="IPR003807">
    <property type="entry name" value="DUF202"/>
</dbReference>
<feature type="transmembrane region" description="Helical" evidence="6">
    <location>
        <begin position="186"/>
        <end position="207"/>
    </location>
</feature>
<protein>
    <recommendedName>
        <fullName evidence="7">DUF202 domain-containing protein</fullName>
    </recommendedName>
</protein>
<evidence type="ECO:0000256" key="4">
    <source>
        <dbReference type="ARBA" id="ARBA00023136"/>
    </source>
</evidence>
<evidence type="ECO:0000256" key="6">
    <source>
        <dbReference type="SAM" id="Phobius"/>
    </source>
</evidence>
<dbReference type="GeneID" id="20528776"/>
<reference evidence="8" key="1">
    <citation type="submission" date="2013-04" db="EMBL/GenBank/DDBJ databases">
        <title>The Genome Sequence of Fonticula alba ATCC 38817.</title>
        <authorList>
            <consortium name="The Broad Institute Genomics Platform"/>
            <person name="Russ C."/>
            <person name="Cuomo C."/>
            <person name="Burger G."/>
            <person name="Gray M.W."/>
            <person name="Holland P.W.H."/>
            <person name="King N."/>
            <person name="Lang F.B.F."/>
            <person name="Roger A.J."/>
            <person name="Ruiz-Trillo I."/>
            <person name="Brown M."/>
            <person name="Walker B."/>
            <person name="Young S."/>
            <person name="Zeng Q."/>
            <person name="Gargeya S."/>
            <person name="Fitzgerald M."/>
            <person name="Haas B."/>
            <person name="Abouelleil A."/>
            <person name="Allen A.W."/>
            <person name="Alvarado L."/>
            <person name="Arachchi H.M."/>
            <person name="Berlin A.M."/>
            <person name="Chapman S.B."/>
            <person name="Gainer-Dewar J."/>
            <person name="Goldberg J."/>
            <person name="Griggs A."/>
            <person name="Gujja S."/>
            <person name="Hansen M."/>
            <person name="Howarth C."/>
            <person name="Imamovic A."/>
            <person name="Ireland A."/>
            <person name="Larimer J."/>
            <person name="McCowan C."/>
            <person name="Murphy C."/>
            <person name="Pearson M."/>
            <person name="Poon T.W."/>
            <person name="Priest M."/>
            <person name="Roberts A."/>
            <person name="Saif S."/>
            <person name="Shea T."/>
            <person name="Sisk P."/>
            <person name="Sykes S."/>
            <person name="Wortman J."/>
            <person name="Nusbaum C."/>
            <person name="Birren B."/>
        </authorList>
    </citation>
    <scope>NUCLEOTIDE SEQUENCE [LARGE SCALE GENOMIC DNA]</scope>
    <source>
        <strain evidence="8">ATCC 38817</strain>
    </source>
</reference>
<feature type="domain" description="DUF202" evidence="7">
    <location>
        <begin position="112"/>
        <end position="172"/>
    </location>
</feature>
<evidence type="ECO:0000256" key="1">
    <source>
        <dbReference type="ARBA" id="ARBA00004127"/>
    </source>
</evidence>
<evidence type="ECO:0000259" key="7">
    <source>
        <dbReference type="Pfam" id="PF02656"/>
    </source>
</evidence>
<feature type="compositionally biased region" description="Low complexity" evidence="5">
    <location>
        <begin position="1"/>
        <end position="14"/>
    </location>
</feature>
<name>A0A058Z6S5_FONAL</name>
<dbReference type="RefSeq" id="XP_009496198.1">
    <property type="nucleotide sequence ID" value="XM_009497923.1"/>
</dbReference>
<accession>A0A058Z6S5</accession>
<evidence type="ECO:0000313" key="9">
    <source>
        <dbReference type="Proteomes" id="UP000030693"/>
    </source>
</evidence>
<keyword evidence="2 6" id="KW-0812">Transmembrane</keyword>
<gene>
    <name evidence="8" type="ORF">H696_04051</name>
</gene>
<evidence type="ECO:0000313" key="8">
    <source>
        <dbReference type="EMBL" id="KCV69633.1"/>
    </source>
</evidence>
<proteinExistence type="predicted"/>
<feature type="region of interest" description="Disordered" evidence="5">
    <location>
        <begin position="1"/>
        <end position="45"/>
    </location>
</feature>
<dbReference type="EMBL" id="KB932206">
    <property type="protein sequence ID" value="KCV69633.1"/>
    <property type="molecule type" value="Genomic_DNA"/>
</dbReference>
<dbReference type="Pfam" id="PF02656">
    <property type="entry name" value="DUF202"/>
    <property type="match status" value="1"/>
</dbReference>
<keyword evidence="9" id="KW-1185">Reference proteome</keyword>
<keyword evidence="4 6" id="KW-0472">Membrane</keyword>
<dbReference type="Proteomes" id="UP000030693">
    <property type="component" value="Unassembled WGS sequence"/>
</dbReference>
<dbReference type="AlphaFoldDB" id="A0A058Z6S5"/>
<feature type="transmembrane region" description="Helical" evidence="6">
    <location>
        <begin position="148"/>
        <end position="166"/>
    </location>
</feature>
<evidence type="ECO:0000256" key="2">
    <source>
        <dbReference type="ARBA" id="ARBA00022692"/>
    </source>
</evidence>